<name>A0ABT8A584_9PROT</name>
<evidence type="ECO:0000313" key="8">
    <source>
        <dbReference type="Proteomes" id="UP001529369"/>
    </source>
</evidence>
<proteinExistence type="inferred from homology"/>
<keyword evidence="2" id="KW-0479">Metal-binding</keyword>
<sequence>MIPASRRLALGSLATALAAPALLRGAAAQTAPAAAAASPQAPGFYRFKVGGFTVTTVHDGSFTRPIEAFVRNAPLADVQAVLAAQFLPTDSFRIPFTVTFVQTPTKLVVFDSGNGITPPNATNGKMIGNMAAAGIDPAKVDAVILSHFHGDHVNGLLGADNAAAFPNAEIFLPEAEIAWFGDTANESRSPEGQRGNFANSARRLAPYAGKITRLKAGAEPVPGITAIDAFGHTPGHTIYRIADGGAQAVFMADVTNRPELFAARPGYHAVFDFDADRAEATRRKVLDMVSTDRIRTTGYHFPFPANGYFAKDGGGYRYVPADWSSAVI</sequence>
<dbReference type="EMBL" id="JAUFPN010000125">
    <property type="protein sequence ID" value="MDN3564945.1"/>
    <property type="molecule type" value="Genomic_DNA"/>
</dbReference>
<evidence type="ECO:0000313" key="7">
    <source>
        <dbReference type="EMBL" id="MDN3564945.1"/>
    </source>
</evidence>
<dbReference type="InterPro" id="IPR036866">
    <property type="entry name" value="RibonucZ/Hydroxyglut_hydro"/>
</dbReference>
<evidence type="ECO:0000256" key="4">
    <source>
        <dbReference type="ARBA" id="ARBA00022833"/>
    </source>
</evidence>
<evidence type="ECO:0000256" key="5">
    <source>
        <dbReference type="SAM" id="SignalP"/>
    </source>
</evidence>
<keyword evidence="3" id="KW-0378">Hydrolase</keyword>
<keyword evidence="8" id="KW-1185">Reference proteome</keyword>
<dbReference type="PANTHER" id="PTHR42978">
    <property type="entry name" value="QUORUM-QUENCHING LACTONASE YTNP-RELATED-RELATED"/>
    <property type="match status" value="1"/>
</dbReference>
<accession>A0ABT8A584</accession>
<dbReference type="CDD" id="cd07720">
    <property type="entry name" value="OPHC2-like_MBL-fold"/>
    <property type="match status" value="1"/>
</dbReference>
<dbReference type="Proteomes" id="UP001529369">
    <property type="component" value="Unassembled WGS sequence"/>
</dbReference>
<feature type="signal peptide" evidence="5">
    <location>
        <begin position="1"/>
        <end position="18"/>
    </location>
</feature>
<keyword evidence="4" id="KW-0862">Zinc</keyword>
<dbReference type="RefSeq" id="WP_290316759.1">
    <property type="nucleotide sequence ID" value="NZ_JAUFPN010000125.1"/>
</dbReference>
<dbReference type="Gene3D" id="3.60.15.10">
    <property type="entry name" value="Ribonuclease Z/Hydroxyacylglutathione hydrolase-like"/>
    <property type="match status" value="1"/>
</dbReference>
<dbReference type="SUPFAM" id="SSF56281">
    <property type="entry name" value="Metallo-hydrolase/oxidoreductase"/>
    <property type="match status" value="1"/>
</dbReference>
<dbReference type="PANTHER" id="PTHR42978:SF6">
    <property type="entry name" value="QUORUM-QUENCHING LACTONASE YTNP-RELATED"/>
    <property type="match status" value="1"/>
</dbReference>
<organism evidence="7 8">
    <name type="scientific">Paeniroseomonas aquatica</name>
    <dbReference type="NCBI Taxonomy" id="373043"/>
    <lineage>
        <taxon>Bacteria</taxon>
        <taxon>Pseudomonadati</taxon>
        <taxon>Pseudomonadota</taxon>
        <taxon>Alphaproteobacteria</taxon>
        <taxon>Acetobacterales</taxon>
        <taxon>Acetobacteraceae</taxon>
        <taxon>Paeniroseomonas</taxon>
    </lineage>
</organism>
<protein>
    <submittedName>
        <fullName evidence="7">MBL fold metallo-hydrolase</fullName>
    </submittedName>
</protein>
<keyword evidence="5" id="KW-0732">Signal</keyword>
<reference evidence="8" key="1">
    <citation type="journal article" date="2019" name="Int. J. Syst. Evol. Microbiol.">
        <title>The Global Catalogue of Microorganisms (GCM) 10K type strain sequencing project: providing services to taxonomists for standard genome sequencing and annotation.</title>
        <authorList>
            <consortium name="The Broad Institute Genomics Platform"/>
            <consortium name="The Broad Institute Genome Sequencing Center for Infectious Disease"/>
            <person name="Wu L."/>
            <person name="Ma J."/>
        </authorList>
    </citation>
    <scope>NUCLEOTIDE SEQUENCE [LARGE SCALE GENOMIC DNA]</scope>
    <source>
        <strain evidence="8">CECT 7131</strain>
    </source>
</reference>
<evidence type="ECO:0000259" key="6">
    <source>
        <dbReference type="SMART" id="SM00849"/>
    </source>
</evidence>
<evidence type="ECO:0000256" key="3">
    <source>
        <dbReference type="ARBA" id="ARBA00022801"/>
    </source>
</evidence>
<comment type="caution">
    <text evidence="7">The sequence shown here is derived from an EMBL/GenBank/DDBJ whole genome shotgun (WGS) entry which is preliminary data.</text>
</comment>
<dbReference type="SMART" id="SM00849">
    <property type="entry name" value="Lactamase_B"/>
    <property type="match status" value="1"/>
</dbReference>
<feature type="domain" description="Metallo-beta-lactamase" evidence="6">
    <location>
        <begin position="95"/>
        <end position="300"/>
    </location>
</feature>
<comment type="similarity">
    <text evidence="1">Belongs to the metallo-beta-lactamase superfamily.</text>
</comment>
<feature type="chain" id="PRO_5046823543" evidence="5">
    <location>
        <begin position="19"/>
        <end position="328"/>
    </location>
</feature>
<evidence type="ECO:0000256" key="2">
    <source>
        <dbReference type="ARBA" id="ARBA00022723"/>
    </source>
</evidence>
<gene>
    <name evidence="7" type="ORF">QWZ14_11285</name>
</gene>
<dbReference type="Pfam" id="PF00753">
    <property type="entry name" value="Lactamase_B"/>
    <property type="match status" value="1"/>
</dbReference>
<dbReference type="InterPro" id="IPR006311">
    <property type="entry name" value="TAT_signal"/>
</dbReference>
<dbReference type="PROSITE" id="PS51318">
    <property type="entry name" value="TAT"/>
    <property type="match status" value="1"/>
</dbReference>
<dbReference type="InterPro" id="IPR001279">
    <property type="entry name" value="Metallo-B-lactamas"/>
</dbReference>
<dbReference type="InterPro" id="IPR051013">
    <property type="entry name" value="MBL_superfamily_lactonases"/>
</dbReference>
<evidence type="ECO:0000256" key="1">
    <source>
        <dbReference type="ARBA" id="ARBA00007749"/>
    </source>
</evidence>